<dbReference type="Proteomes" id="UP001596071">
    <property type="component" value="Unassembled WGS sequence"/>
</dbReference>
<dbReference type="RefSeq" id="WP_381441316.1">
    <property type="nucleotide sequence ID" value="NZ_JBHSNP010000002.1"/>
</dbReference>
<keyword evidence="1" id="KW-0812">Transmembrane</keyword>
<organism evidence="3 4">
    <name type="scientific">Sporosarcina koreensis</name>
    <dbReference type="NCBI Taxonomy" id="334735"/>
    <lineage>
        <taxon>Bacteria</taxon>
        <taxon>Bacillati</taxon>
        <taxon>Bacillota</taxon>
        <taxon>Bacilli</taxon>
        <taxon>Bacillales</taxon>
        <taxon>Caryophanaceae</taxon>
        <taxon>Sporosarcina</taxon>
    </lineage>
</organism>
<sequence>MDWNKTKTIFIVVFSILNIFLYSLYINQRTEAQNVQVAGKTSIEDLMKQENITYNVPQVVKNDFSYISANIKTFTEEELVPLENQSIEIIDNKRIESEMSTPVSILNTKEEYYFKDFLTKYVWNGAEYEFWKVDEEARKAIFFQKVNGEPIFYSSNATLTIYWDEDYEVTHYEQRMLEEFSSEEHKKEVLSQDEAVGSLVTRGLLKLDSKVLKVTPGYSSLVQLTGKQVFGPTWNIRVELKDGTIEDHFISAIEGKVIDFKLDKLEEEELDEAEDEKE</sequence>
<dbReference type="EMBL" id="JBHSNP010000002">
    <property type="protein sequence ID" value="MFC5601683.1"/>
    <property type="molecule type" value="Genomic_DNA"/>
</dbReference>
<evidence type="ECO:0000313" key="4">
    <source>
        <dbReference type="Proteomes" id="UP001596071"/>
    </source>
</evidence>
<feature type="transmembrane region" description="Helical" evidence="1">
    <location>
        <begin position="9"/>
        <end position="26"/>
    </location>
</feature>
<protein>
    <submittedName>
        <fullName evidence="3">Two-component system regulatory protein YycI</fullName>
    </submittedName>
</protein>
<keyword evidence="1" id="KW-1133">Transmembrane helix</keyword>
<evidence type="ECO:0000259" key="2">
    <source>
        <dbReference type="Pfam" id="PF09648"/>
    </source>
</evidence>
<keyword evidence="1" id="KW-0472">Membrane</keyword>
<name>A0ABW0TTG9_9BACL</name>
<keyword evidence="4" id="KW-1185">Reference proteome</keyword>
<proteinExistence type="predicted"/>
<dbReference type="InterPro" id="IPR042274">
    <property type="entry name" value="YycH/YycI_2"/>
</dbReference>
<comment type="caution">
    <text evidence="3">The sequence shown here is derived from an EMBL/GenBank/DDBJ whole genome shotgun (WGS) entry which is preliminary data.</text>
</comment>
<evidence type="ECO:0000313" key="3">
    <source>
        <dbReference type="EMBL" id="MFC5601683.1"/>
    </source>
</evidence>
<dbReference type="Gene3D" id="3.30.310.160">
    <property type="entry name" value="YycH protein, domain 2"/>
    <property type="match status" value="1"/>
</dbReference>
<gene>
    <name evidence="3" type="ORF">ACFPTP_00185</name>
</gene>
<accession>A0ABW0TTG9</accession>
<feature type="domain" description="Regulatory protein YycH-like" evidence="2">
    <location>
        <begin position="34"/>
        <end position="252"/>
    </location>
</feature>
<reference evidence="4" key="1">
    <citation type="journal article" date="2019" name="Int. J. Syst. Evol. Microbiol.">
        <title>The Global Catalogue of Microorganisms (GCM) 10K type strain sequencing project: providing services to taxonomists for standard genome sequencing and annotation.</title>
        <authorList>
            <consortium name="The Broad Institute Genomics Platform"/>
            <consortium name="The Broad Institute Genome Sequencing Center for Infectious Disease"/>
            <person name="Wu L."/>
            <person name="Ma J."/>
        </authorList>
    </citation>
    <scope>NUCLEOTIDE SEQUENCE [LARGE SCALE GENOMIC DNA]</scope>
    <source>
        <strain evidence="4">KACC 11299</strain>
    </source>
</reference>
<dbReference type="InterPro" id="IPR018604">
    <property type="entry name" value="YycI-like"/>
</dbReference>
<evidence type="ECO:0000256" key="1">
    <source>
        <dbReference type="SAM" id="Phobius"/>
    </source>
</evidence>
<dbReference type="Pfam" id="PF09648">
    <property type="entry name" value="YycI"/>
    <property type="match status" value="1"/>
</dbReference>